<dbReference type="KEGG" id="spap:H3Z74_10690"/>
<sequence length="126" mass="13706">MTTEKTQGDAAAILKRIGLELPPTAKSEFAEQNSGQDDSARLVAVMPMGDWKALLARLPMPESDQAPFEAEANFHLGADKGQWTPGKAKGLETVQLPWHGGAESLNLGIAPAGQDEVRLFIYWYQL</sequence>
<organism evidence="1 2">
    <name type="scientific">Sphingomonas alpina</name>
    <dbReference type="NCBI Taxonomy" id="653931"/>
    <lineage>
        <taxon>Bacteria</taxon>
        <taxon>Pseudomonadati</taxon>
        <taxon>Pseudomonadota</taxon>
        <taxon>Alphaproteobacteria</taxon>
        <taxon>Sphingomonadales</taxon>
        <taxon>Sphingomonadaceae</taxon>
        <taxon>Sphingomonas</taxon>
    </lineage>
</organism>
<dbReference type="RefSeq" id="WP_187763844.1">
    <property type="nucleotide sequence ID" value="NZ_CP061038.1"/>
</dbReference>
<reference evidence="1 2" key="1">
    <citation type="submission" date="2020-09" db="EMBL/GenBank/DDBJ databases">
        <title>Sphingomonas sp., a new species isolated from pork steak.</title>
        <authorList>
            <person name="Heidler von Heilborn D."/>
        </authorList>
    </citation>
    <scope>NUCLEOTIDE SEQUENCE [LARGE SCALE GENOMIC DNA]</scope>
    <source>
        <strain evidence="2">S8-3T</strain>
    </source>
</reference>
<dbReference type="Proteomes" id="UP000516148">
    <property type="component" value="Chromosome"/>
</dbReference>
<name>A0A7H0LPE7_9SPHN</name>
<proteinExistence type="predicted"/>
<keyword evidence="2" id="KW-1185">Reference proteome</keyword>
<gene>
    <name evidence="1" type="ORF">H3Z74_10690</name>
</gene>
<evidence type="ECO:0000313" key="1">
    <source>
        <dbReference type="EMBL" id="QNQ11550.1"/>
    </source>
</evidence>
<dbReference type="EMBL" id="CP061038">
    <property type="protein sequence ID" value="QNQ11550.1"/>
    <property type="molecule type" value="Genomic_DNA"/>
</dbReference>
<protein>
    <submittedName>
        <fullName evidence="1">Uncharacterized protein</fullName>
    </submittedName>
</protein>
<dbReference type="AlphaFoldDB" id="A0A7H0LPE7"/>
<evidence type="ECO:0000313" key="2">
    <source>
        <dbReference type="Proteomes" id="UP000516148"/>
    </source>
</evidence>
<accession>A0A7H0LPE7</accession>